<reference evidence="1" key="1">
    <citation type="submission" date="2014-09" db="EMBL/GenBank/DDBJ databases">
        <authorList>
            <person name="Magalhaes I.L.F."/>
            <person name="Oliveira U."/>
            <person name="Santos F.R."/>
            <person name="Vidigal T.H.D.A."/>
            <person name="Brescovit A.D."/>
            <person name="Santos A.J."/>
        </authorList>
    </citation>
    <scope>NUCLEOTIDE SEQUENCE</scope>
    <source>
        <tissue evidence="1">Shoot tissue taken approximately 20 cm above the soil surface</tissue>
    </source>
</reference>
<evidence type="ECO:0000313" key="1">
    <source>
        <dbReference type="EMBL" id="JAE21349.1"/>
    </source>
</evidence>
<sequence>MPEFIKSSAFCRELERLRKAPMAECLASRFPYLNISTRGSTAPSSPREYFICSDRNIFEIAVAIRTLFMSVPSFR</sequence>
<name>A0A0A9GD22_ARUDO</name>
<proteinExistence type="predicted"/>
<reference evidence="1" key="2">
    <citation type="journal article" date="2015" name="Data Brief">
        <title>Shoot transcriptome of the giant reed, Arundo donax.</title>
        <authorList>
            <person name="Barrero R.A."/>
            <person name="Guerrero F.D."/>
            <person name="Moolhuijzen P."/>
            <person name="Goolsby J.A."/>
            <person name="Tidwell J."/>
            <person name="Bellgard S.E."/>
            <person name="Bellgard M.I."/>
        </authorList>
    </citation>
    <scope>NUCLEOTIDE SEQUENCE</scope>
    <source>
        <tissue evidence="1">Shoot tissue taken approximately 20 cm above the soil surface</tissue>
    </source>
</reference>
<dbReference type="EMBL" id="GBRH01176547">
    <property type="protein sequence ID" value="JAE21349.1"/>
    <property type="molecule type" value="Transcribed_RNA"/>
</dbReference>
<accession>A0A0A9GD22</accession>
<protein>
    <submittedName>
        <fullName evidence="1">Uncharacterized protein</fullName>
    </submittedName>
</protein>
<organism evidence="1">
    <name type="scientific">Arundo donax</name>
    <name type="common">Giant reed</name>
    <name type="synonym">Donax arundinaceus</name>
    <dbReference type="NCBI Taxonomy" id="35708"/>
    <lineage>
        <taxon>Eukaryota</taxon>
        <taxon>Viridiplantae</taxon>
        <taxon>Streptophyta</taxon>
        <taxon>Embryophyta</taxon>
        <taxon>Tracheophyta</taxon>
        <taxon>Spermatophyta</taxon>
        <taxon>Magnoliopsida</taxon>
        <taxon>Liliopsida</taxon>
        <taxon>Poales</taxon>
        <taxon>Poaceae</taxon>
        <taxon>PACMAD clade</taxon>
        <taxon>Arundinoideae</taxon>
        <taxon>Arundineae</taxon>
        <taxon>Arundo</taxon>
    </lineage>
</organism>
<dbReference type="AlphaFoldDB" id="A0A0A9GD22"/>